<dbReference type="Gene3D" id="3.30.1490.50">
    <property type="match status" value="1"/>
</dbReference>
<dbReference type="SUPFAM" id="SSF56059">
    <property type="entry name" value="Glutathione synthetase ATP-binding domain-like"/>
    <property type="match status" value="1"/>
</dbReference>
<reference evidence="2" key="1">
    <citation type="submission" date="2014-05" db="EMBL/GenBank/DDBJ databases">
        <title>The genome and life-stage specific transcriptomes of Globodera pallida elucidate key aspects of plant parasitism by a cyst nematode.</title>
        <authorList>
            <person name="Cotton J.A."/>
            <person name="Lilley C.J."/>
            <person name="Jones L.M."/>
            <person name="Kikuchi T."/>
            <person name="Reid A.J."/>
            <person name="Thorpe P."/>
            <person name="Tsai I.J."/>
            <person name="Beasley H."/>
            <person name="Blok V."/>
            <person name="Cock P.J.A."/>
            <person name="Van den Akker S.E."/>
            <person name="Holroyd N."/>
            <person name="Hunt M."/>
            <person name="Mantelin S."/>
            <person name="Naghra H."/>
            <person name="Pain A."/>
            <person name="Palomares-Rius J.E."/>
            <person name="Zarowiecki M."/>
            <person name="Berriman M."/>
            <person name="Jones J.T."/>
            <person name="Urwin P.E."/>
        </authorList>
    </citation>
    <scope>NUCLEOTIDE SEQUENCE [LARGE SCALE GENOMIC DNA]</scope>
    <source>
        <strain evidence="2">Lindley</strain>
    </source>
</reference>
<organism evidence="2 3">
    <name type="scientific">Globodera pallida</name>
    <name type="common">Potato cyst nematode worm</name>
    <name type="synonym">Heterodera pallida</name>
    <dbReference type="NCBI Taxonomy" id="36090"/>
    <lineage>
        <taxon>Eukaryota</taxon>
        <taxon>Metazoa</taxon>
        <taxon>Ecdysozoa</taxon>
        <taxon>Nematoda</taxon>
        <taxon>Chromadorea</taxon>
        <taxon>Rhabditida</taxon>
        <taxon>Tylenchina</taxon>
        <taxon>Tylenchomorpha</taxon>
        <taxon>Tylenchoidea</taxon>
        <taxon>Heteroderidae</taxon>
        <taxon>Heteroderinae</taxon>
        <taxon>Globodera</taxon>
    </lineage>
</organism>
<feature type="transmembrane region" description="Helical" evidence="1">
    <location>
        <begin position="21"/>
        <end position="41"/>
    </location>
</feature>
<dbReference type="Gene3D" id="3.30.470.20">
    <property type="entry name" value="ATP-grasp fold, B domain"/>
    <property type="match status" value="1"/>
</dbReference>
<accession>A0A183BRL7</accession>
<protein>
    <submittedName>
        <fullName evidence="3">Glutathione synthase</fullName>
    </submittedName>
</protein>
<dbReference type="Gene3D" id="3.30.1490.80">
    <property type="match status" value="1"/>
</dbReference>
<dbReference type="GO" id="GO:0043295">
    <property type="term" value="F:glutathione binding"/>
    <property type="evidence" value="ECO:0007669"/>
    <property type="project" value="TreeGrafter"/>
</dbReference>
<keyword evidence="1" id="KW-1133">Transmembrane helix</keyword>
<dbReference type="Proteomes" id="UP000050741">
    <property type="component" value="Unassembled WGS sequence"/>
</dbReference>
<dbReference type="InterPro" id="IPR014049">
    <property type="entry name" value="Glutathione_synthase_N_euk"/>
</dbReference>
<keyword evidence="2" id="KW-1185">Reference proteome</keyword>
<keyword evidence="1" id="KW-0812">Transmembrane</keyword>
<dbReference type="GO" id="GO:0005524">
    <property type="term" value="F:ATP binding"/>
    <property type="evidence" value="ECO:0007669"/>
    <property type="project" value="InterPro"/>
</dbReference>
<dbReference type="GO" id="GO:0004363">
    <property type="term" value="F:glutathione synthase activity"/>
    <property type="evidence" value="ECO:0007669"/>
    <property type="project" value="InterPro"/>
</dbReference>
<evidence type="ECO:0000313" key="2">
    <source>
        <dbReference type="Proteomes" id="UP000050741"/>
    </source>
</evidence>
<dbReference type="Pfam" id="PF03917">
    <property type="entry name" value="GSH_synth_ATP"/>
    <property type="match status" value="1"/>
</dbReference>
<keyword evidence="1" id="KW-0472">Membrane</keyword>
<dbReference type="AlphaFoldDB" id="A0A183BRL7"/>
<dbReference type="InterPro" id="IPR014709">
    <property type="entry name" value="Glutathione_synthase_C_euk"/>
</dbReference>
<dbReference type="GO" id="GO:0005829">
    <property type="term" value="C:cytosol"/>
    <property type="evidence" value="ECO:0007669"/>
    <property type="project" value="TreeGrafter"/>
</dbReference>
<reference evidence="3" key="2">
    <citation type="submission" date="2016-06" db="UniProtKB">
        <authorList>
            <consortium name="WormBaseParasite"/>
        </authorList>
    </citation>
    <scope>IDENTIFICATION</scope>
</reference>
<evidence type="ECO:0000256" key="1">
    <source>
        <dbReference type="SAM" id="Phobius"/>
    </source>
</evidence>
<name>A0A183BRL7_GLOPA</name>
<dbReference type="PANTHER" id="PTHR11130">
    <property type="entry name" value="GLUTATHIONE SYNTHETASE"/>
    <property type="match status" value="1"/>
</dbReference>
<proteinExistence type="predicted"/>
<sequence>MMCRKIRHINIKQRSQAVEIRMFYALILLSIANFLFAVYLITWDILSRRHNELAPIAEWTLYIIIDFYDMNSPYGLLITSKVVRKNFCSREYLATQKKVQQLLAKPGMIERFLPEDPSMVTMLRSTFAGLWSLNDTDERCQNAIKDAIEHPENYVIKPNMEGGGHNFFGQQVREKLLTFTADEREAHILMQKLNPMIVKNYMIRSLKEPVFGEMTTELGIFGFLLGDSRDKTVAYNVQKGHFMRTKLASVNEGGVSIGTGVFDSPYLIPIP</sequence>
<dbReference type="Gene3D" id="1.10.1080.10">
    <property type="entry name" value="Glutathione Synthetase, Chain A, domain 3"/>
    <property type="match status" value="1"/>
</dbReference>
<dbReference type="InterPro" id="IPR005615">
    <property type="entry name" value="Glutathione_synthase"/>
</dbReference>
<dbReference type="InterPro" id="IPR014042">
    <property type="entry name" value="Glutathione_synthase_a-hlx"/>
</dbReference>
<evidence type="ECO:0000313" key="3">
    <source>
        <dbReference type="WBParaSite" id="GPLIN_000325300"/>
    </source>
</evidence>
<dbReference type="PANTHER" id="PTHR11130:SF0">
    <property type="entry name" value="GLUTATHIONE SYNTHETASE"/>
    <property type="match status" value="1"/>
</dbReference>
<dbReference type="WBParaSite" id="GPLIN_000325300">
    <property type="protein sequence ID" value="GPLIN_000325300"/>
    <property type="gene ID" value="GPLIN_000325300"/>
</dbReference>